<proteinExistence type="predicted"/>
<evidence type="ECO:0000256" key="2">
    <source>
        <dbReference type="SAM" id="MobiDB-lite"/>
    </source>
</evidence>
<evidence type="ECO:0000259" key="3">
    <source>
        <dbReference type="Pfam" id="PF03732"/>
    </source>
</evidence>
<organism evidence="4 5">
    <name type="scientific">Tanacetum coccineum</name>
    <dbReference type="NCBI Taxonomy" id="301880"/>
    <lineage>
        <taxon>Eukaryota</taxon>
        <taxon>Viridiplantae</taxon>
        <taxon>Streptophyta</taxon>
        <taxon>Embryophyta</taxon>
        <taxon>Tracheophyta</taxon>
        <taxon>Spermatophyta</taxon>
        <taxon>Magnoliopsida</taxon>
        <taxon>eudicotyledons</taxon>
        <taxon>Gunneridae</taxon>
        <taxon>Pentapetalae</taxon>
        <taxon>asterids</taxon>
        <taxon>campanulids</taxon>
        <taxon>Asterales</taxon>
        <taxon>Asteraceae</taxon>
        <taxon>Asteroideae</taxon>
        <taxon>Anthemideae</taxon>
        <taxon>Anthemidinae</taxon>
        <taxon>Tanacetum</taxon>
    </lineage>
</organism>
<dbReference type="Pfam" id="PF08284">
    <property type="entry name" value="RVP_2"/>
    <property type="match status" value="1"/>
</dbReference>
<dbReference type="PANTHER" id="PTHR15503:SF45">
    <property type="entry name" value="RNA-DIRECTED DNA POLYMERASE HOMOLOG"/>
    <property type="match status" value="1"/>
</dbReference>
<accession>A0ABQ5GMB3</accession>
<name>A0ABQ5GMB3_9ASTR</name>
<reference evidence="4" key="2">
    <citation type="submission" date="2022-01" db="EMBL/GenBank/DDBJ databases">
        <authorList>
            <person name="Yamashiro T."/>
            <person name="Shiraishi A."/>
            <person name="Satake H."/>
            <person name="Nakayama K."/>
        </authorList>
    </citation>
    <scope>NUCLEOTIDE SEQUENCE</scope>
</reference>
<dbReference type="InterPro" id="IPR005162">
    <property type="entry name" value="Retrotrans_gag_dom"/>
</dbReference>
<keyword evidence="4" id="KW-0548">Nucleotidyltransferase</keyword>
<reference evidence="4" key="1">
    <citation type="journal article" date="2022" name="Int. J. Mol. Sci.">
        <title>Draft Genome of Tanacetum Coccineum: Genomic Comparison of Closely Related Tanacetum-Family Plants.</title>
        <authorList>
            <person name="Yamashiro T."/>
            <person name="Shiraishi A."/>
            <person name="Nakayama K."/>
            <person name="Satake H."/>
        </authorList>
    </citation>
    <scope>NUCLEOTIDE SEQUENCE</scope>
</reference>
<protein>
    <submittedName>
        <fullName evidence="4">Reverse transcriptase domain-containing protein</fullName>
    </submittedName>
</protein>
<evidence type="ECO:0000256" key="1">
    <source>
        <dbReference type="SAM" id="Coils"/>
    </source>
</evidence>
<feature type="coiled-coil region" evidence="1">
    <location>
        <begin position="97"/>
        <end position="140"/>
    </location>
</feature>
<feature type="domain" description="Retrotransposon gag" evidence="3">
    <location>
        <begin position="297"/>
        <end position="349"/>
    </location>
</feature>
<dbReference type="PANTHER" id="PTHR15503">
    <property type="entry name" value="LDOC1 RELATED"/>
    <property type="match status" value="1"/>
</dbReference>
<dbReference type="EMBL" id="BQNB010018656">
    <property type="protein sequence ID" value="GJT76805.1"/>
    <property type="molecule type" value="Genomic_DNA"/>
</dbReference>
<gene>
    <name evidence="4" type="ORF">Tco_1043530</name>
</gene>
<keyword evidence="5" id="KW-1185">Reference proteome</keyword>
<sequence length="580" mass="66037">MEIDIEEDENELELTYPYEGVDPLNPSPPASKSKHDDEIEVENPIKHEDETVTVSVYETAHALVEKKGEAKDKFYGKLILDLGNEVRFSVEQGTVAMEKLVEKLGNVEEKAKCKKLKKELEEARLSNTFLRMQNERVEKDLYWTRVRAHEFYQEMIRRGFMFEERPNEAIDVPIEHEKSPLSEPQGSPPDVIIPPKSAPITQAAILRMIKECVDAAIATERARQANVRNNASGYSPVRVETLHLLIEGAVELQRWFEKTESVFKINECAKGKKVKFAAATLEGPALTWWKTKVATMEEMQRMEHELWNLRVKEYDIVSYTQRFNELALMCPRMVEPERVKVDAYIRGLTDNIKGEVTSSKPADLNAAVHMAYKFMEQKSQARNERILENNQKQGNARAMVTAHTDGKLPLYERCFTRHAGHTRNRCPKKVKQEEVGEVCGRAYAIKDAKLKGPNVVTGTFLLNNRYASVLFDLDVDRSFVNTRFSSLLDIKPIKIEDSYEVELANGRVVSTNTVFKGCTLSIMNHIFEIDLMPIELGTFDIIIGMDWLVKHDAVIVCGKKVVRIPYGNKTLIVEGDKGGS</sequence>
<feature type="region of interest" description="Disordered" evidence="2">
    <location>
        <begin position="1"/>
        <end position="40"/>
    </location>
</feature>
<dbReference type="Proteomes" id="UP001151760">
    <property type="component" value="Unassembled WGS sequence"/>
</dbReference>
<evidence type="ECO:0000313" key="4">
    <source>
        <dbReference type="EMBL" id="GJT76805.1"/>
    </source>
</evidence>
<comment type="caution">
    <text evidence="4">The sequence shown here is derived from an EMBL/GenBank/DDBJ whole genome shotgun (WGS) entry which is preliminary data.</text>
</comment>
<keyword evidence="1" id="KW-0175">Coiled coil</keyword>
<dbReference type="CDD" id="cd00303">
    <property type="entry name" value="retropepsin_like"/>
    <property type="match status" value="1"/>
</dbReference>
<keyword evidence="4" id="KW-0695">RNA-directed DNA polymerase</keyword>
<feature type="compositionally biased region" description="Acidic residues" evidence="2">
    <location>
        <begin position="1"/>
        <end position="12"/>
    </location>
</feature>
<evidence type="ECO:0000313" key="5">
    <source>
        <dbReference type="Proteomes" id="UP001151760"/>
    </source>
</evidence>
<dbReference type="GO" id="GO:0003964">
    <property type="term" value="F:RNA-directed DNA polymerase activity"/>
    <property type="evidence" value="ECO:0007669"/>
    <property type="project" value="UniProtKB-KW"/>
</dbReference>
<keyword evidence="4" id="KW-0808">Transferase</keyword>
<dbReference type="Gene3D" id="2.40.70.10">
    <property type="entry name" value="Acid Proteases"/>
    <property type="match status" value="1"/>
</dbReference>
<dbReference type="InterPro" id="IPR032567">
    <property type="entry name" value="RTL1-rel"/>
</dbReference>
<dbReference type="Pfam" id="PF03732">
    <property type="entry name" value="Retrotrans_gag"/>
    <property type="match status" value="1"/>
</dbReference>
<dbReference type="InterPro" id="IPR021109">
    <property type="entry name" value="Peptidase_aspartic_dom_sf"/>
</dbReference>